<dbReference type="STRING" id="1108045.GORHZ_213_01150"/>
<feature type="transmembrane region" description="Helical" evidence="2">
    <location>
        <begin position="119"/>
        <end position="140"/>
    </location>
</feature>
<feature type="transmembrane region" description="Helical" evidence="2">
    <location>
        <begin position="39"/>
        <end position="59"/>
    </location>
</feature>
<dbReference type="AlphaFoldDB" id="K6X3I8"/>
<evidence type="ECO:0000256" key="2">
    <source>
        <dbReference type="SAM" id="Phobius"/>
    </source>
</evidence>
<feature type="compositionally biased region" description="Polar residues" evidence="1">
    <location>
        <begin position="232"/>
        <end position="244"/>
    </location>
</feature>
<feature type="compositionally biased region" description="Pro residues" evidence="1">
    <location>
        <begin position="187"/>
        <end position="201"/>
    </location>
</feature>
<name>K6X3I8_9ACTN</name>
<evidence type="ECO:0000256" key="1">
    <source>
        <dbReference type="SAM" id="MobiDB-lite"/>
    </source>
</evidence>
<sequence>MGATIHYPGGMSVPIQPVQQPAGEPGGEQRPKRPDAVTIAAELWAAVILGQIIGFIAQYPTMRDTWDRQIASMPADTPKEELDVLTSSALLITVMAVAGVALTVVSVTLVLLTRAGYNWARIVVAAMGVFLAVNAGFMLFGDVSPTWVMIPLVISGVAGIGSSVLLLRRESEQYCRAMTAYRRRPPRPAQPAWPPAGPPNGPYSGYGPGQPPYWPYGEPQQPPPGPPHVTRPPSNEGNEFRGQS</sequence>
<organism evidence="3 4">
    <name type="scientific">Gordonia rhizosphera NBRC 16068</name>
    <dbReference type="NCBI Taxonomy" id="1108045"/>
    <lineage>
        <taxon>Bacteria</taxon>
        <taxon>Bacillati</taxon>
        <taxon>Actinomycetota</taxon>
        <taxon>Actinomycetes</taxon>
        <taxon>Mycobacteriales</taxon>
        <taxon>Gordoniaceae</taxon>
        <taxon>Gordonia</taxon>
    </lineage>
</organism>
<keyword evidence="2" id="KW-0812">Transmembrane</keyword>
<feature type="compositionally biased region" description="Pro residues" evidence="1">
    <location>
        <begin position="209"/>
        <end position="230"/>
    </location>
</feature>
<evidence type="ECO:0008006" key="5">
    <source>
        <dbReference type="Google" id="ProtNLM"/>
    </source>
</evidence>
<dbReference type="EMBL" id="BAHC01000213">
    <property type="protein sequence ID" value="GAB93339.1"/>
    <property type="molecule type" value="Genomic_DNA"/>
</dbReference>
<keyword evidence="2" id="KW-0472">Membrane</keyword>
<keyword evidence="4" id="KW-1185">Reference proteome</keyword>
<proteinExistence type="predicted"/>
<protein>
    <recommendedName>
        <fullName evidence="5">Transmembrane protein</fullName>
    </recommendedName>
</protein>
<evidence type="ECO:0000313" key="3">
    <source>
        <dbReference type="EMBL" id="GAB93339.1"/>
    </source>
</evidence>
<feature type="transmembrane region" description="Helical" evidence="2">
    <location>
        <begin position="146"/>
        <end position="167"/>
    </location>
</feature>
<gene>
    <name evidence="3" type="ORF">GORHZ_213_01150</name>
</gene>
<feature type="region of interest" description="Disordered" evidence="1">
    <location>
        <begin position="180"/>
        <end position="244"/>
    </location>
</feature>
<feature type="transmembrane region" description="Helical" evidence="2">
    <location>
        <begin position="89"/>
        <end position="112"/>
    </location>
</feature>
<keyword evidence="2" id="KW-1133">Transmembrane helix</keyword>
<accession>K6X3I8</accession>
<reference evidence="3 4" key="1">
    <citation type="submission" date="2012-08" db="EMBL/GenBank/DDBJ databases">
        <title>Whole genome shotgun sequence of Gordonia rhizosphera NBRC 16068.</title>
        <authorList>
            <person name="Takarada H."/>
            <person name="Isaki S."/>
            <person name="Hosoyama A."/>
            <person name="Tsuchikane K."/>
            <person name="Katsumata H."/>
            <person name="Baba S."/>
            <person name="Ohji S."/>
            <person name="Yamazaki S."/>
            <person name="Fujita N."/>
        </authorList>
    </citation>
    <scope>NUCLEOTIDE SEQUENCE [LARGE SCALE GENOMIC DNA]</scope>
    <source>
        <strain evidence="3 4">NBRC 16068</strain>
    </source>
</reference>
<feature type="region of interest" description="Disordered" evidence="1">
    <location>
        <begin position="1"/>
        <end position="33"/>
    </location>
</feature>
<dbReference type="Proteomes" id="UP000008363">
    <property type="component" value="Unassembled WGS sequence"/>
</dbReference>
<dbReference type="eggNOG" id="COG1716">
    <property type="taxonomic scope" value="Bacteria"/>
</dbReference>
<comment type="caution">
    <text evidence="3">The sequence shown here is derived from an EMBL/GenBank/DDBJ whole genome shotgun (WGS) entry which is preliminary data.</text>
</comment>
<evidence type="ECO:0000313" key="4">
    <source>
        <dbReference type="Proteomes" id="UP000008363"/>
    </source>
</evidence>